<evidence type="ECO:0000259" key="2">
    <source>
        <dbReference type="Pfam" id="PF14024"/>
    </source>
</evidence>
<sequence>MDPSTLTTSADSFQDSGNAAAEGQRPAPSRASVTLVVERSGPSRVSLEHHTGLQRSRRLDAFPDDKRSRHTVIRAAQTSGRHPRVEHEDVGRGYGTSAARALWDSGNAVTGLTELQRAVRAWEAGPGGAHPSIAVAVAAALLGRMYLRLGVPDRAVAAVELALARSSGWAEPDPHCLEIVRTLHQEIRSPAGGQGLRQLAGRPSTEHFQTPGPDGKHLVARLESGVETDSLIRPSPPSVTVGRVITNLADPKPLPLEDFWQFIELARAEATPDRPFASVLVDTLAASSQETVLAYELTFTAMHGALYRWDVWAAAYLIGGGCSDDSFMDFRAGVIAQGRFWYERVLAAPDGFAEHPVAQDGEPELLEEVVFDEETNYAAFRAFSLLGGSEAEWESVVRAGDDAEPDMGEDFDFDDDDEMRRRLPALAALFLDLDD</sequence>
<accession>A0ABT0UZ73</accession>
<protein>
    <submittedName>
        <fullName evidence="3">DUF4240 domain-containing protein</fullName>
    </submittedName>
</protein>
<evidence type="ECO:0000313" key="3">
    <source>
        <dbReference type="EMBL" id="MCM2393873.1"/>
    </source>
</evidence>
<proteinExistence type="predicted"/>
<comment type="caution">
    <text evidence="3">The sequence shown here is derived from an EMBL/GenBank/DDBJ whole genome shotgun (WGS) entry which is preliminary data.</text>
</comment>
<gene>
    <name evidence="3" type="ORF">NBG84_37345</name>
</gene>
<name>A0ABT0UZ73_9ACTN</name>
<dbReference type="RefSeq" id="WP_250924164.1">
    <property type="nucleotide sequence ID" value="NZ_JAMQAW010000091.1"/>
</dbReference>
<keyword evidence="4" id="KW-1185">Reference proteome</keyword>
<dbReference type="EMBL" id="JAMQAW010000091">
    <property type="protein sequence ID" value="MCM2393873.1"/>
    <property type="molecule type" value="Genomic_DNA"/>
</dbReference>
<evidence type="ECO:0000313" key="4">
    <source>
        <dbReference type="Proteomes" id="UP001431429"/>
    </source>
</evidence>
<evidence type="ECO:0000256" key="1">
    <source>
        <dbReference type="SAM" id="MobiDB-lite"/>
    </source>
</evidence>
<dbReference type="Proteomes" id="UP001431429">
    <property type="component" value="Unassembled WGS sequence"/>
</dbReference>
<feature type="domain" description="DUF4240" evidence="2">
    <location>
        <begin position="257"/>
        <end position="383"/>
    </location>
</feature>
<dbReference type="Pfam" id="PF14024">
    <property type="entry name" value="DUF4240"/>
    <property type="match status" value="1"/>
</dbReference>
<dbReference type="InterPro" id="IPR025334">
    <property type="entry name" value="DUF4240"/>
</dbReference>
<feature type="compositionally biased region" description="Polar residues" evidence="1">
    <location>
        <begin position="1"/>
        <end position="17"/>
    </location>
</feature>
<reference evidence="3" key="1">
    <citation type="submission" date="2022-06" db="EMBL/GenBank/DDBJ databases">
        <title>Genome public.</title>
        <authorList>
            <person name="Sun Q."/>
        </authorList>
    </citation>
    <scope>NUCLEOTIDE SEQUENCE</scope>
    <source>
        <strain evidence="3">CWNU-1</strain>
    </source>
</reference>
<organism evidence="3 4">
    <name type="scientific">Streptomyces albipurpureus</name>
    <dbReference type="NCBI Taxonomy" id="2897419"/>
    <lineage>
        <taxon>Bacteria</taxon>
        <taxon>Bacillati</taxon>
        <taxon>Actinomycetota</taxon>
        <taxon>Actinomycetes</taxon>
        <taxon>Kitasatosporales</taxon>
        <taxon>Streptomycetaceae</taxon>
        <taxon>Streptomyces</taxon>
    </lineage>
</organism>
<feature type="region of interest" description="Disordered" evidence="1">
    <location>
        <begin position="1"/>
        <end position="51"/>
    </location>
</feature>